<dbReference type="InterPro" id="IPR036390">
    <property type="entry name" value="WH_DNA-bd_sf"/>
</dbReference>
<keyword evidence="4" id="KW-0238">DNA-binding</keyword>
<dbReference type="PROSITE" id="PS50949">
    <property type="entry name" value="HTH_GNTR"/>
    <property type="match status" value="1"/>
</dbReference>
<keyword evidence="8" id="KW-1185">Reference proteome</keyword>
<dbReference type="SUPFAM" id="SSF53383">
    <property type="entry name" value="PLP-dependent transferases"/>
    <property type="match status" value="1"/>
</dbReference>
<evidence type="ECO:0000256" key="1">
    <source>
        <dbReference type="ARBA" id="ARBA00005384"/>
    </source>
</evidence>
<evidence type="ECO:0000313" key="8">
    <source>
        <dbReference type="Proteomes" id="UP001589891"/>
    </source>
</evidence>
<proteinExistence type="inferred from homology"/>
<dbReference type="PANTHER" id="PTHR46577">
    <property type="entry name" value="HTH-TYPE TRANSCRIPTIONAL REGULATORY PROTEIN GABR"/>
    <property type="match status" value="1"/>
</dbReference>
<protein>
    <submittedName>
        <fullName evidence="7">PLP-dependent aminotransferase family protein</fullName>
    </submittedName>
</protein>
<dbReference type="Gene3D" id="1.10.10.10">
    <property type="entry name" value="Winged helix-like DNA-binding domain superfamily/Winged helix DNA-binding domain"/>
    <property type="match status" value="1"/>
</dbReference>
<dbReference type="PANTHER" id="PTHR46577:SF1">
    <property type="entry name" value="HTH-TYPE TRANSCRIPTIONAL REGULATORY PROTEIN GABR"/>
    <property type="match status" value="1"/>
</dbReference>
<evidence type="ECO:0000256" key="5">
    <source>
        <dbReference type="ARBA" id="ARBA00023163"/>
    </source>
</evidence>
<keyword evidence="7" id="KW-0032">Aminotransferase</keyword>
<feature type="domain" description="HTH gntR-type" evidence="6">
    <location>
        <begin position="4"/>
        <end position="72"/>
    </location>
</feature>
<evidence type="ECO:0000256" key="2">
    <source>
        <dbReference type="ARBA" id="ARBA00022898"/>
    </source>
</evidence>
<evidence type="ECO:0000256" key="4">
    <source>
        <dbReference type="ARBA" id="ARBA00023125"/>
    </source>
</evidence>
<dbReference type="Pfam" id="PF00155">
    <property type="entry name" value="Aminotran_1_2"/>
    <property type="match status" value="1"/>
</dbReference>
<dbReference type="SMART" id="SM00345">
    <property type="entry name" value="HTH_GNTR"/>
    <property type="match status" value="1"/>
</dbReference>
<name>A0ABV6SGC5_AZOPA</name>
<dbReference type="GO" id="GO:0008483">
    <property type="term" value="F:transaminase activity"/>
    <property type="evidence" value="ECO:0007669"/>
    <property type="project" value="UniProtKB-KW"/>
</dbReference>
<gene>
    <name evidence="7" type="ORF">ACFFGX_02820</name>
</gene>
<accession>A0ABV6SGC5</accession>
<evidence type="ECO:0000259" key="6">
    <source>
        <dbReference type="PROSITE" id="PS50949"/>
    </source>
</evidence>
<sequence length="468" mass="51665">MERQSLYKQVYSRIVSLISQEALTPGQRVPSIRSLASELRLSRNTVEIAYSMLISDGYLEARGQAGTFVSRTHAIRRLMGKSITATQTPIKKSNHNSSRDETAAGTSLGYQLGLPALDLFPHKLWSSLSSRQMKLQSKMLSYPTPSGYPPLRESICAYLQLSRGVDCSSEQVFITAGYQGALNLLGRTLIKHSDEVWIEDPCFPPSRHLLRQMGARLVPVSVDKEGIRVDDGKARAARAKFALVTPAHQSPLGVTLSLKRRLDLVAWANDNNAYIIEDDYDSEYCYEGRRVPALASLTSHGDFLYLGTFSKVLSPSLRLGYLVVPKNLITVFDDACHQLNGGCPILSQGVIADFMQGGYFARHLRKMRTAYAQRREMVIESLTAEFGSRINFNTPATGLHLLARLAPDENDQLLAKRARDNGFGIAALSPRSIEHDCGKGLLLGFANVATPQQAASMARRLHQSILPS</sequence>
<dbReference type="EMBL" id="JBHLSS010000020">
    <property type="protein sequence ID" value="MFC0708572.1"/>
    <property type="molecule type" value="Genomic_DNA"/>
</dbReference>
<keyword evidence="3" id="KW-0805">Transcription regulation</keyword>
<reference evidence="7 8" key="1">
    <citation type="submission" date="2024-09" db="EMBL/GenBank/DDBJ databases">
        <authorList>
            <person name="Sun Q."/>
            <person name="Mori K."/>
        </authorList>
    </citation>
    <scope>NUCLEOTIDE SEQUENCE [LARGE SCALE GENOMIC DNA]</scope>
    <source>
        <strain evidence="7 8">NCAIM B.01794</strain>
    </source>
</reference>
<dbReference type="InterPro" id="IPR004839">
    <property type="entry name" value="Aminotransferase_I/II_large"/>
</dbReference>
<dbReference type="CDD" id="cd07377">
    <property type="entry name" value="WHTH_GntR"/>
    <property type="match status" value="1"/>
</dbReference>
<comment type="caution">
    <text evidence="7">The sequence shown here is derived from an EMBL/GenBank/DDBJ whole genome shotgun (WGS) entry which is preliminary data.</text>
</comment>
<dbReference type="InterPro" id="IPR000524">
    <property type="entry name" value="Tscrpt_reg_HTH_GntR"/>
</dbReference>
<dbReference type="Gene3D" id="3.40.640.10">
    <property type="entry name" value="Type I PLP-dependent aspartate aminotransferase-like (Major domain)"/>
    <property type="match status" value="1"/>
</dbReference>
<dbReference type="InterPro" id="IPR015421">
    <property type="entry name" value="PyrdxlP-dep_Trfase_major"/>
</dbReference>
<keyword evidence="2" id="KW-0663">Pyridoxal phosphate</keyword>
<dbReference type="Pfam" id="PF00392">
    <property type="entry name" value="GntR"/>
    <property type="match status" value="1"/>
</dbReference>
<keyword evidence="5" id="KW-0804">Transcription</keyword>
<dbReference type="InterPro" id="IPR051446">
    <property type="entry name" value="HTH_trans_reg/aminotransferase"/>
</dbReference>
<keyword evidence="7" id="KW-0808">Transferase</keyword>
<dbReference type="RefSeq" id="WP_376942667.1">
    <property type="nucleotide sequence ID" value="NZ_CP171449.1"/>
</dbReference>
<comment type="similarity">
    <text evidence="1">In the C-terminal section; belongs to the class-I pyridoxal-phosphate-dependent aminotransferase family.</text>
</comment>
<dbReference type="InterPro" id="IPR036388">
    <property type="entry name" value="WH-like_DNA-bd_sf"/>
</dbReference>
<evidence type="ECO:0000313" key="7">
    <source>
        <dbReference type="EMBL" id="MFC0708572.1"/>
    </source>
</evidence>
<dbReference type="InterPro" id="IPR015424">
    <property type="entry name" value="PyrdxlP-dep_Trfase"/>
</dbReference>
<organism evidence="7 8">
    <name type="scientific">Azorhizophilus paspali</name>
    <name type="common">Azotobacter paspali</name>
    <dbReference type="NCBI Taxonomy" id="69963"/>
    <lineage>
        <taxon>Bacteria</taxon>
        <taxon>Pseudomonadati</taxon>
        <taxon>Pseudomonadota</taxon>
        <taxon>Gammaproteobacteria</taxon>
        <taxon>Pseudomonadales</taxon>
        <taxon>Pseudomonadaceae</taxon>
        <taxon>Azorhizophilus</taxon>
    </lineage>
</organism>
<dbReference type="Proteomes" id="UP001589891">
    <property type="component" value="Unassembled WGS sequence"/>
</dbReference>
<evidence type="ECO:0000256" key="3">
    <source>
        <dbReference type="ARBA" id="ARBA00023015"/>
    </source>
</evidence>
<dbReference type="SUPFAM" id="SSF46785">
    <property type="entry name" value="Winged helix' DNA-binding domain"/>
    <property type="match status" value="1"/>
</dbReference>
<dbReference type="CDD" id="cd00609">
    <property type="entry name" value="AAT_like"/>
    <property type="match status" value="1"/>
</dbReference>